<evidence type="ECO:0000313" key="1">
    <source>
        <dbReference type="EMBL" id="JAD40349.1"/>
    </source>
</evidence>
<reference evidence="1" key="2">
    <citation type="journal article" date="2015" name="Data Brief">
        <title>Shoot transcriptome of the giant reed, Arundo donax.</title>
        <authorList>
            <person name="Barrero R.A."/>
            <person name="Guerrero F.D."/>
            <person name="Moolhuijzen P."/>
            <person name="Goolsby J.A."/>
            <person name="Tidwell J."/>
            <person name="Bellgard S.E."/>
            <person name="Bellgard M.I."/>
        </authorList>
    </citation>
    <scope>NUCLEOTIDE SEQUENCE</scope>
    <source>
        <tissue evidence="1">Shoot tissue taken approximately 20 cm above the soil surface</tissue>
    </source>
</reference>
<reference evidence="1" key="1">
    <citation type="submission" date="2014-09" db="EMBL/GenBank/DDBJ databases">
        <authorList>
            <person name="Magalhaes I.L.F."/>
            <person name="Oliveira U."/>
            <person name="Santos F.R."/>
            <person name="Vidigal T.H.D.A."/>
            <person name="Brescovit A.D."/>
            <person name="Santos A.J."/>
        </authorList>
    </citation>
    <scope>NUCLEOTIDE SEQUENCE</scope>
    <source>
        <tissue evidence="1">Shoot tissue taken approximately 20 cm above the soil surface</tissue>
    </source>
</reference>
<accession>A0A0A8ZLP8</accession>
<sequence length="34" mass="3888">MLVWILPGCTGCFLCYVKIFCHVETILVHPVPVR</sequence>
<dbReference type="EMBL" id="GBRH01257546">
    <property type="protein sequence ID" value="JAD40349.1"/>
    <property type="molecule type" value="Transcribed_RNA"/>
</dbReference>
<name>A0A0A8ZLP8_ARUDO</name>
<dbReference type="AlphaFoldDB" id="A0A0A8ZLP8"/>
<protein>
    <submittedName>
        <fullName evidence="1">Uncharacterized protein</fullName>
    </submittedName>
</protein>
<proteinExistence type="predicted"/>
<organism evidence="1">
    <name type="scientific">Arundo donax</name>
    <name type="common">Giant reed</name>
    <name type="synonym">Donax arundinaceus</name>
    <dbReference type="NCBI Taxonomy" id="35708"/>
    <lineage>
        <taxon>Eukaryota</taxon>
        <taxon>Viridiplantae</taxon>
        <taxon>Streptophyta</taxon>
        <taxon>Embryophyta</taxon>
        <taxon>Tracheophyta</taxon>
        <taxon>Spermatophyta</taxon>
        <taxon>Magnoliopsida</taxon>
        <taxon>Liliopsida</taxon>
        <taxon>Poales</taxon>
        <taxon>Poaceae</taxon>
        <taxon>PACMAD clade</taxon>
        <taxon>Arundinoideae</taxon>
        <taxon>Arundineae</taxon>
        <taxon>Arundo</taxon>
    </lineage>
</organism>